<reference evidence="2" key="1">
    <citation type="journal article" date="2016" name="Genome Announc.">
        <title>Draft Genome Sequences of Five Rapidly Growing Mycobacterium Species, M. thermoresistibile, M. fortuitum subsp. acetamidolyticum, M. canariasense, M. brisbanense, and M. novocastrense.</title>
        <authorList>
            <person name="Katahira K."/>
            <person name="Ogura Y."/>
            <person name="Gotoh Y."/>
            <person name="Hayashi T."/>
        </authorList>
    </citation>
    <scope>NUCLEOTIDE SEQUENCE [LARGE SCALE GENOMIC DNA]</scope>
    <source>
        <strain evidence="2">JCM15298</strain>
    </source>
</reference>
<evidence type="ECO:0000313" key="1">
    <source>
        <dbReference type="EMBL" id="GAS98825.1"/>
    </source>
</evidence>
<accession>A0A117IC36</accession>
<dbReference type="OrthoDB" id="4731298at2"/>
<name>A0A117IC36_MYCCR</name>
<dbReference type="STRING" id="228230.RMCC_5790"/>
<proteinExistence type="predicted"/>
<sequence>MTKLGPRAHSQQRAANAYKLRCTGRTYDDIANTIGYGSPASAFKAVQKHIARMPAEEQDMARAMSAGTYLNVVARCFAVAEIAERQGKPHTAVMALDAAAGAQAKHDALRGLNVPVTQKVDVNVQHSAAGVVEAAREQMRQVLAAKQSALPAPQPNPMPIIDAEIVSEP</sequence>
<dbReference type="RefSeq" id="WP_062659593.1">
    <property type="nucleotide sequence ID" value="NZ_BCSY01000111.1"/>
</dbReference>
<gene>
    <name evidence="1" type="ORF">RMCC_5790</name>
</gene>
<dbReference type="AlphaFoldDB" id="A0A117IC36"/>
<evidence type="ECO:0000313" key="2">
    <source>
        <dbReference type="Proteomes" id="UP000069443"/>
    </source>
</evidence>
<organism evidence="1 2">
    <name type="scientific">Mycolicibacterium canariasense</name>
    <name type="common">Mycobacterium canariasense</name>
    <dbReference type="NCBI Taxonomy" id="228230"/>
    <lineage>
        <taxon>Bacteria</taxon>
        <taxon>Bacillati</taxon>
        <taxon>Actinomycetota</taxon>
        <taxon>Actinomycetes</taxon>
        <taxon>Mycobacteriales</taxon>
        <taxon>Mycobacteriaceae</taxon>
        <taxon>Mycolicibacterium</taxon>
    </lineage>
</organism>
<reference evidence="2" key="2">
    <citation type="submission" date="2016-02" db="EMBL/GenBank/DDBJ databases">
        <title>Draft genome sequence of five rapidly growing Mycobacterium species.</title>
        <authorList>
            <person name="Katahira K."/>
            <person name="Gotou Y."/>
            <person name="Iida K."/>
            <person name="Ogura Y."/>
            <person name="Hayashi T."/>
        </authorList>
    </citation>
    <scope>NUCLEOTIDE SEQUENCE [LARGE SCALE GENOMIC DNA]</scope>
    <source>
        <strain evidence="2">JCM15298</strain>
    </source>
</reference>
<dbReference type="Proteomes" id="UP000069443">
    <property type="component" value="Unassembled WGS sequence"/>
</dbReference>
<dbReference type="EMBL" id="BCSY01000111">
    <property type="protein sequence ID" value="GAS98825.1"/>
    <property type="molecule type" value="Genomic_DNA"/>
</dbReference>
<comment type="caution">
    <text evidence="1">The sequence shown here is derived from an EMBL/GenBank/DDBJ whole genome shotgun (WGS) entry which is preliminary data.</text>
</comment>
<protein>
    <submittedName>
        <fullName evidence="1">Uncharacterized protein</fullName>
    </submittedName>
</protein>
<keyword evidence="2" id="KW-1185">Reference proteome</keyword>